<proteinExistence type="predicted"/>
<name>A0A7S2TMA2_9EUKA</name>
<dbReference type="EMBL" id="HBHP01011983">
    <property type="protein sequence ID" value="CAD9758992.1"/>
    <property type="molecule type" value="Transcribed_RNA"/>
</dbReference>
<gene>
    <name evidence="1" type="ORF">LSP00402_LOCUS7453</name>
</gene>
<sequence>MSGDVLRTILTGDAKCSEIDFSVDMGKLHGVHIVEDDWVAFAKCLYPATAQNTAKSFTETNSKAVAALAKKYAVPTLLEMCDETTKSIDITKLSVSELLNELQLRLDLGLQASAAVCVHSLFSNIMTRSYNSYGSGCYPRFTTEGSSVLLKKINELSKPTLICLMKKIIAM</sequence>
<evidence type="ECO:0000313" key="1">
    <source>
        <dbReference type="EMBL" id="CAD9758992.1"/>
    </source>
</evidence>
<accession>A0A7S2TMA2</accession>
<protein>
    <submittedName>
        <fullName evidence="1">Uncharacterized protein</fullName>
    </submittedName>
</protein>
<dbReference type="AlphaFoldDB" id="A0A7S2TMA2"/>
<reference evidence="1" key="1">
    <citation type="submission" date="2021-01" db="EMBL/GenBank/DDBJ databases">
        <authorList>
            <person name="Corre E."/>
            <person name="Pelletier E."/>
            <person name="Niang G."/>
            <person name="Scheremetjew M."/>
            <person name="Finn R."/>
            <person name="Kale V."/>
            <person name="Holt S."/>
            <person name="Cochrane G."/>
            <person name="Meng A."/>
            <person name="Brown T."/>
            <person name="Cohen L."/>
        </authorList>
    </citation>
    <scope>NUCLEOTIDE SEQUENCE</scope>
    <source>
        <strain evidence="1">CCMP622</strain>
    </source>
</reference>
<organism evidence="1">
    <name type="scientific">Lotharella oceanica</name>
    <dbReference type="NCBI Taxonomy" id="641309"/>
    <lineage>
        <taxon>Eukaryota</taxon>
        <taxon>Sar</taxon>
        <taxon>Rhizaria</taxon>
        <taxon>Cercozoa</taxon>
        <taxon>Chlorarachniophyceae</taxon>
        <taxon>Lotharella</taxon>
    </lineage>
</organism>